<keyword evidence="2" id="KW-1185">Reference proteome</keyword>
<dbReference type="EMBL" id="CP003659">
    <property type="protein sequence ID" value="AFZ60558.1"/>
    <property type="molecule type" value="Genomic_DNA"/>
</dbReference>
<dbReference type="STRING" id="272123.Anacy_5228"/>
<gene>
    <name evidence="1" type="ordered locus">Anacy_5228</name>
</gene>
<accession>K9ZMU2</accession>
<name>K9ZMU2_ANACC</name>
<evidence type="ECO:0000313" key="2">
    <source>
        <dbReference type="Proteomes" id="UP000010474"/>
    </source>
</evidence>
<sequence>MGELSESGCPGFKDEQDENWEQLKNTNSFELILLMQSGQLASTLSVTIYKAPQKGKGQKLLQEGFQVADFPYNPPYLDGSCYFAGSNDRSIAEEFNESYQEGILEVYIDQASYEQYFKSLEYRYDEKDGYERIEVVVPQRLFPILNQFPRVLKSR</sequence>
<dbReference type="KEGG" id="acy:Anacy_5228"/>
<reference evidence="2" key="1">
    <citation type="journal article" date="2013" name="Proc. Natl. Acad. Sci. U.S.A.">
        <title>Improving the coverage of the cyanobacterial phylum using diversity-driven genome sequencing.</title>
        <authorList>
            <person name="Shih P.M."/>
            <person name="Wu D."/>
            <person name="Latifi A."/>
            <person name="Axen S.D."/>
            <person name="Fewer D.P."/>
            <person name="Talla E."/>
            <person name="Calteau A."/>
            <person name="Cai F."/>
            <person name="Tandeau de Marsac N."/>
            <person name="Rippka R."/>
            <person name="Herdman M."/>
            <person name="Sivonen K."/>
            <person name="Coursin T."/>
            <person name="Laurent T."/>
            <person name="Goodwin L."/>
            <person name="Nolan M."/>
            <person name="Davenport K.W."/>
            <person name="Han C.S."/>
            <person name="Rubin E.M."/>
            <person name="Eisen J.A."/>
            <person name="Woyke T."/>
            <person name="Gugger M."/>
            <person name="Kerfeld C.A."/>
        </authorList>
    </citation>
    <scope>NUCLEOTIDE SEQUENCE [LARGE SCALE GENOMIC DNA]</scope>
    <source>
        <strain evidence="2">ATCC 27899 / PCC 7122</strain>
    </source>
</reference>
<dbReference type="RefSeq" id="WP_015217172.1">
    <property type="nucleotide sequence ID" value="NC_019771.1"/>
</dbReference>
<protein>
    <submittedName>
        <fullName evidence="1">Uncharacterized protein</fullName>
    </submittedName>
</protein>
<evidence type="ECO:0000313" key="1">
    <source>
        <dbReference type="EMBL" id="AFZ60558.1"/>
    </source>
</evidence>
<organism evidence="1 2">
    <name type="scientific">Anabaena cylindrica (strain ATCC 27899 / PCC 7122)</name>
    <dbReference type="NCBI Taxonomy" id="272123"/>
    <lineage>
        <taxon>Bacteria</taxon>
        <taxon>Bacillati</taxon>
        <taxon>Cyanobacteriota</taxon>
        <taxon>Cyanophyceae</taxon>
        <taxon>Nostocales</taxon>
        <taxon>Nostocaceae</taxon>
        <taxon>Anabaena</taxon>
    </lineage>
</organism>
<dbReference type="PATRIC" id="fig|272123.3.peg.5680"/>
<dbReference type="HOGENOM" id="CLU_142686_0_0_3"/>
<dbReference type="AlphaFoldDB" id="K9ZMU2"/>
<dbReference type="Proteomes" id="UP000010474">
    <property type="component" value="Chromosome"/>
</dbReference>
<proteinExistence type="predicted"/>